<comment type="caution">
    <text evidence="1">The sequence shown here is derived from an EMBL/GenBank/DDBJ whole genome shotgun (WGS) entry which is preliminary data.</text>
</comment>
<evidence type="ECO:0000313" key="1">
    <source>
        <dbReference type="EMBL" id="MDX8046921.1"/>
    </source>
</evidence>
<gene>
    <name evidence="1" type="ORF">SH601_13085</name>
</gene>
<protein>
    <submittedName>
        <fullName evidence="1">Uncharacterized protein</fullName>
    </submittedName>
</protein>
<dbReference type="EMBL" id="JAWZSR010000008">
    <property type="protein sequence ID" value="MDX8046921.1"/>
    <property type="molecule type" value="Genomic_DNA"/>
</dbReference>
<keyword evidence="2" id="KW-1185">Reference proteome</keyword>
<name>A0ACC6M7P3_9BACI</name>
<reference evidence="1" key="1">
    <citation type="submission" date="2023-11" db="EMBL/GenBank/DDBJ databases">
        <title>Gracilibacillus pellucida a moderately halophilic bacterium isolated from saline soil in Xinjiang province.</title>
        <authorList>
            <person name="Zhang Z."/>
            <person name="Tan F."/>
            <person name="Wang Y."/>
            <person name="Xia M."/>
        </authorList>
    </citation>
    <scope>NUCLEOTIDE SEQUENCE</scope>
    <source>
        <strain evidence="1">S3-1-1</strain>
    </source>
</reference>
<proteinExistence type="predicted"/>
<evidence type="ECO:0000313" key="2">
    <source>
        <dbReference type="Proteomes" id="UP001277972"/>
    </source>
</evidence>
<organism evidence="1 2">
    <name type="scientific">Gracilibacillus pellucidus</name>
    <dbReference type="NCBI Taxonomy" id="3095368"/>
    <lineage>
        <taxon>Bacteria</taxon>
        <taxon>Bacillati</taxon>
        <taxon>Bacillota</taxon>
        <taxon>Bacilli</taxon>
        <taxon>Bacillales</taxon>
        <taxon>Bacillaceae</taxon>
        <taxon>Gracilibacillus</taxon>
    </lineage>
</organism>
<accession>A0ACC6M7P3</accession>
<sequence length="682" mass="77066">MQGVHSFTNMLRTGNSNKTSDANSLRPGQMLRGQVLEIYPNQRAAIQLGGAQVVAQLETALSAKENYLFQVTSVGDVIHLKKVTESFTQPNRAAEQMMQQLGLQNNRPLTSFVQQLVHKQIPFTHNEVHSLATLLDKFGYNQTNRDVLMSMLTRNMPLTTATFTSMAAFQSFSLGEQINQLEQLLRLNNALQEQLSIFGKNDNVQSRSMVQQFVLNNHVQLEQLFTRLLPEQVSQLEQLGNRPLTPTQSSTFAQSLHQLLSQQLPFQIEESSAFESFVSRLNQLVAQGKETTTLKENVTNQTFFNKMMVTLPKSDQTLIQQWIEQSSSNARTDGQVLTILQRLNALQVPQSDQNMLRALLLHVNGTNPSSLPISDQFSHMMKHFIQTSGIKDEAQLASMAQSKSQTTNTVSTLLQSIMVEMSASDRQVVRQWLGNAQPSPAENQQIIKFIQRLNVSEGKVTDQQTIRHLQQLLTTVDQTATKEQLLNIMRQAIQQDTLIQGREVEQSLKQNLLAVSQQHPEVATQQIQRLIQAFTGLQLNMVPNNDQVISQQVYHIPGERFGLANDIQMQFEGKRRQGSEEIDPDFCKVLFHLDLQTLGETMIAMSIQKRIVYISVYNDHKDLKQVMDNFTPILKEKMSTLDFHLSSVTHKLISGEAKNDGRVKSANSSLDLVKNEGIDYRI</sequence>
<dbReference type="Proteomes" id="UP001277972">
    <property type="component" value="Unassembled WGS sequence"/>
</dbReference>